<keyword evidence="10 12" id="KW-0694">RNA-binding</keyword>
<dbReference type="GO" id="GO:0008033">
    <property type="term" value="P:tRNA processing"/>
    <property type="evidence" value="ECO:0007669"/>
    <property type="project" value="UniProtKB-KW"/>
</dbReference>
<dbReference type="SMART" id="SM00116">
    <property type="entry name" value="CBS"/>
    <property type="match status" value="2"/>
</dbReference>
<dbReference type="KEGG" id="nti:DNFV4_01474"/>
<keyword evidence="6" id="KW-0548">Nucleotidyltransferase</keyword>
<dbReference type="InterPro" id="IPR052390">
    <property type="entry name" value="tRNA_nt/polyA_polymerase"/>
</dbReference>
<dbReference type="Gene3D" id="1.10.3090.10">
    <property type="entry name" value="cca-adding enzyme, domain 2"/>
    <property type="match status" value="1"/>
</dbReference>
<dbReference type="Pfam" id="PF01743">
    <property type="entry name" value="PolyA_pol"/>
    <property type="match status" value="1"/>
</dbReference>
<dbReference type="SUPFAM" id="SSF81301">
    <property type="entry name" value="Nucleotidyltransferase"/>
    <property type="match status" value="1"/>
</dbReference>
<dbReference type="Gene3D" id="3.10.580.10">
    <property type="entry name" value="CBS-domain"/>
    <property type="match status" value="1"/>
</dbReference>
<dbReference type="EMBL" id="OX365700">
    <property type="protein sequence ID" value="CAI4031042.1"/>
    <property type="molecule type" value="Genomic_DNA"/>
</dbReference>
<dbReference type="Pfam" id="PF00571">
    <property type="entry name" value="CBS"/>
    <property type="match status" value="2"/>
</dbReference>
<evidence type="ECO:0000259" key="13">
    <source>
        <dbReference type="PROSITE" id="PS51371"/>
    </source>
</evidence>
<evidence type="ECO:0000256" key="4">
    <source>
        <dbReference type="ARBA" id="ARBA00022679"/>
    </source>
</evidence>
<keyword evidence="5" id="KW-0819">tRNA processing</keyword>
<dbReference type="InterPro" id="IPR032828">
    <property type="entry name" value="PolyA_RNA-bd"/>
</dbReference>
<keyword evidence="7" id="KW-0479">Metal-binding</keyword>
<dbReference type="GO" id="GO:0000166">
    <property type="term" value="F:nucleotide binding"/>
    <property type="evidence" value="ECO:0007669"/>
    <property type="project" value="UniProtKB-KW"/>
</dbReference>
<evidence type="ECO:0000256" key="8">
    <source>
        <dbReference type="ARBA" id="ARBA00022741"/>
    </source>
</evidence>
<dbReference type="SUPFAM" id="SSF54631">
    <property type="entry name" value="CBS-domain pair"/>
    <property type="match status" value="1"/>
</dbReference>
<evidence type="ECO:0000256" key="2">
    <source>
        <dbReference type="ARBA" id="ARBA00007265"/>
    </source>
</evidence>
<dbReference type="GO" id="GO:0000049">
    <property type="term" value="F:tRNA binding"/>
    <property type="evidence" value="ECO:0007669"/>
    <property type="project" value="UniProtKB-KW"/>
</dbReference>
<feature type="domain" description="CBS" evidence="13">
    <location>
        <begin position="389"/>
        <end position="444"/>
    </location>
</feature>
<keyword evidence="9" id="KW-0460">Magnesium</keyword>
<evidence type="ECO:0000256" key="6">
    <source>
        <dbReference type="ARBA" id="ARBA00022695"/>
    </source>
</evidence>
<evidence type="ECO:0000313" key="14">
    <source>
        <dbReference type="EMBL" id="CAI4031042.1"/>
    </source>
</evidence>
<feature type="domain" description="CBS" evidence="13">
    <location>
        <begin position="326"/>
        <end position="382"/>
    </location>
</feature>
<dbReference type="Proteomes" id="UP001179121">
    <property type="component" value="Chromosome"/>
</dbReference>
<comment type="similarity">
    <text evidence="2 12">Belongs to the tRNA nucleotidyltransferase/poly(A) polymerase family.</text>
</comment>
<dbReference type="Gene3D" id="3.30.460.10">
    <property type="entry name" value="Beta Polymerase, domain 2"/>
    <property type="match status" value="1"/>
</dbReference>
<organism evidence="14 15">
    <name type="scientific">Nitrospira tepida</name>
    <dbReference type="NCBI Taxonomy" id="2973512"/>
    <lineage>
        <taxon>Bacteria</taxon>
        <taxon>Pseudomonadati</taxon>
        <taxon>Nitrospirota</taxon>
        <taxon>Nitrospiria</taxon>
        <taxon>Nitrospirales</taxon>
        <taxon>Nitrospiraceae</taxon>
        <taxon>Nitrospira</taxon>
    </lineage>
</organism>
<keyword evidence="8" id="KW-0547">Nucleotide-binding</keyword>
<dbReference type="Pfam" id="PF02272">
    <property type="entry name" value="DHHA1"/>
    <property type="match status" value="1"/>
</dbReference>
<proteinExistence type="inferred from homology"/>
<dbReference type="CDD" id="cd05398">
    <property type="entry name" value="NT_ClassII-CCAase"/>
    <property type="match status" value="1"/>
</dbReference>
<dbReference type="RefSeq" id="WP_289268006.1">
    <property type="nucleotide sequence ID" value="NZ_OX365700.1"/>
</dbReference>
<sequence>MDLITTHSQADLDGLASMVAARKLYPGARLVLAGGAQDSVRRFLEDHDLDIGRLRDLNLDEVQRVILVDTQDLFRIEQLRPLWTKPDLVLHIYDHHVDHQGEVKREPSEGRRQPGPKVERLVLEPVGATVTVLIEALRVNGLSLTPFEATVLAVGLYEETGSLTYGSTSPRDVEALAHLLRVGADLNVVAATLRRHLEPEQIALLNDLLTSSETYYLEGRKILLAASAYEGYRGDYSSVVERLMQIEGLDAVIAAFVMDSKVTIVGRSRLPDIIDVAWIAREFGGGGHAAAAAATVKGQTLVEVRERLVKLLTERYRPTLTAKDVMTRPVKAIAGDASVEDAGRLMTTYGVNVLPVLDKRGAYQGLISRETVQKAAFHHLEKAFCREFMQTDSYVAESDTPFHEIERQMIELNQRFVPILAGVKVVGVITRTDLLRTLHEDVLSAARARVKARPGEDPAFQFRRRNIAGLLKDRLPARVVALMREAGELADRLEVKLYVVGGIVRDLLLGIDNLDLDLVVEGNGLAFAKALARAQRGQVKVHERFGTARVTLADGFKVDVATARAEYYEYPTALPTVEQGSVKKDLYRRDFTINTLAVRLNRRQFGELIDFFGGERDLKGRTIRVLHSLSFVEDPTRVFRAIRFAVRFDFVLSRETRALIQGVVKMDLLRRLSKHRLTDELQLVLSEREPGKAIALMDELEVLACLHPDLELTPRLRTLLKATEEALDWYRLLFLDRPMESWLVYLMAMLQVLPDQAVGEVLKRIELSARQEAAVRAGRFGGHRIFRELGRRPAVSPAAVYRALSGTSDETLVFLMAKSKSEHVRRQLSAYVTTYQRMRPALKGDDLKRMGLKPGPLYRRILSKLLEARLNGVVNNEEDERALVRSLIGGRKSAVDRPEPPF</sequence>
<dbReference type="InterPro" id="IPR000644">
    <property type="entry name" value="CBS_dom"/>
</dbReference>
<evidence type="ECO:0000256" key="10">
    <source>
        <dbReference type="ARBA" id="ARBA00022884"/>
    </source>
</evidence>
<name>A0AA86T640_9BACT</name>
<dbReference type="SUPFAM" id="SSF81891">
    <property type="entry name" value="Poly A polymerase C-terminal region-like"/>
    <property type="match status" value="1"/>
</dbReference>
<evidence type="ECO:0000256" key="12">
    <source>
        <dbReference type="RuleBase" id="RU003953"/>
    </source>
</evidence>
<dbReference type="PANTHER" id="PTHR47788:SF1">
    <property type="entry name" value="A-ADDING TRNA NUCLEOTIDYLTRANSFERASE"/>
    <property type="match status" value="1"/>
</dbReference>
<evidence type="ECO:0000256" key="11">
    <source>
        <dbReference type="PROSITE-ProRule" id="PRU00703"/>
    </source>
</evidence>
<keyword evidence="11" id="KW-0129">CBS domain</keyword>
<comment type="cofactor">
    <cofactor evidence="1">
        <name>Mg(2+)</name>
        <dbReference type="ChEBI" id="CHEBI:18420"/>
    </cofactor>
</comment>
<evidence type="ECO:0000256" key="5">
    <source>
        <dbReference type="ARBA" id="ARBA00022694"/>
    </source>
</evidence>
<dbReference type="InterPro" id="IPR002646">
    <property type="entry name" value="PolA_pol_head_dom"/>
</dbReference>
<dbReference type="PANTHER" id="PTHR47788">
    <property type="entry name" value="POLYA POLYMERASE"/>
    <property type="match status" value="1"/>
</dbReference>
<dbReference type="Pfam" id="PF12627">
    <property type="entry name" value="PolyA_pol_RNAbd"/>
    <property type="match status" value="1"/>
</dbReference>
<evidence type="ECO:0000256" key="7">
    <source>
        <dbReference type="ARBA" id="ARBA00022723"/>
    </source>
</evidence>
<dbReference type="Gene3D" id="3.10.310.30">
    <property type="match status" value="1"/>
</dbReference>
<dbReference type="SUPFAM" id="SSF64182">
    <property type="entry name" value="DHH phosphoesterases"/>
    <property type="match status" value="1"/>
</dbReference>
<keyword evidence="4 12" id="KW-0808">Transferase</keyword>
<dbReference type="AlphaFoldDB" id="A0AA86T640"/>
<evidence type="ECO:0000256" key="3">
    <source>
        <dbReference type="ARBA" id="ARBA00022555"/>
    </source>
</evidence>
<evidence type="ECO:0000256" key="9">
    <source>
        <dbReference type="ARBA" id="ARBA00022842"/>
    </source>
</evidence>
<evidence type="ECO:0000256" key="1">
    <source>
        <dbReference type="ARBA" id="ARBA00001946"/>
    </source>
</evidence>
<dbReference type="Gene3D" id="3.90.1640.10">
    <property type="entry name" value="inorganic pyrophosphatase (n-terminal core)"/>
    <property type="match status" value="1"/>
</dbReference>
<gene>
    <name evidence="14" type="ORF">DNFV4_01474</name>
</gene>
<accession>A0AA86T640</accession>
<reference evidence="14" key="1">
    <citation type="submission" date="2022-10" db="EMBL/GenBank/DDBJ databases">
        <authorList>
            <person name="Koch H."/>
        </authorList>
    </citation>
    <scope>NUCLEOTIDE SEQUENCE</scope>
    <source>
        <strain evidence="14">DNF</strain>
    </source>
</reference>
<dbReference type="InterPro" id="IPR046342">
    <property type="entry name" value="CBS_dom_sf"/>
</dbReference>
<evidence type="ECO:0000313" key="15">
    <source>
        <dbReference type="Proteomes" id="UP001179121"/>
    </source>
</evidence>
<keyword evidence="3" id="KW-0820">tRNA-binding</keyword>
<dbReference type="PROSITE" id="PS51371">
    <property type="entry name" value="CBS"/>
    <property type="match status" value="2"/>
</dbReference>
<dbReference type="GO" id="GO:0016779">
    <property type="term" value="F:nucleotidyltransferase activity"/>
    <property type="evidence" value="ECO:0007669"/>
    <property type="project" value="UniProtKB-KW"/>
</dbReference>
<dbReference type="InterPro" id="IPR038763">
    <property type="entry name" value="DHH_sf"/>
</dbReference>
<dbReference type="InterPro" id="IPR003156">
    <property type="entry name" value="DHHA1_dom"/>
</dbReference>
<keyword evidence="15" id="KW-1185">Reference proteome</keyword>
<dbReference type="InterPro" id="IPR043519">
    <property type="entry name" value="NT_sf"/>
</dbReference>
<dbReference type="GO" id="GO:0046872">
    <property type="term" value="F:metal ion binding"/>
    <property type="evidence" value="ECO:0007669"/>
    <property type="project" value="UniProtKB-KW"/>
</dbReference>
<protein>
    <submittedName>
        <fullName evidence="14">A-adding tRNA nucleotidyltransferase</fullName>
    </submittedName>
</protein>